<feature type="domain" description="Methionyl/Valyl/Leucyl/Isoleucyl-tRNA synthetase anticodon-binding" evidence="13">
    <location>
        <begin position="705"/>
        <end position="824"/>
    </location>
</feature>
<feature type="domain" description="Aminoacyl-tRNA synthetase class Ia" evidence="12">
    <location>
        <begin position="629"/>
        <end position="672"/>
    </location>
</feature>
<comment type="catalytic activity">
    <reaction evidence="8 9">
        <text>tRNA(Leu) + L-leucine + ATP = L-leucyl-tRNA(Leu) + AMP + diphosphate</text>
        <dbReference type="Rhea" id="RHEA:11688"/>
        <dbReference type="Rhea" id="RHEA-COMP:9613"/>
        <dbReference type="Rhea" id="RHEA-COMP:9622"/>
        <dbReference type="ChEBI" id="CHEBI:30616"/>
        <dbReference type="ChEBI" id="CHEBI:33019"/>
        <dbReference type="ChEBI" id="CHEBI:57427"/>
        <dbReference type="ChEBI" id="CHEBI:78442"/>
        <dbReference type="ChEBI" id="CHEBI:78494"/>
        <dbReference type="ChEBI" id="CHEBI:456215"/>
        <dbReference type="EC" id="6.1.1.4"/>
    </reaction>
</comment>
<dbReference type="InterPro" id="IPR009080">
    <property type="entry name" value="tRNAsynth_Ia_anticodon-bd"/>
</dbReference>
<dbReference type="Gene3D" id="2.20.28.290">
    <property type="match status" value="1"/>
</dbReference>
<sequence>MSASPTRYDPKTAEPRQQQRWAEANAFVTKDTGRKKYYVLEMFPYPSGNIHMGHARNYVMGDVVARHKRAQGYDVLHPMGWDAFGMPAENAAMERGIHPKGWTYDNIANMRDQLKLLGLSLDWSREFATCDPEYYGKQQAWFLELYRRGLVFRRDGVVNWDPVDNTVLANEQVIDGRGWRSGAPVEKRKLNQWFLRITDYADDLIEGLQTLDRWPEKVRLMQENWIGKSKGATLWWTIVEAPAFLPASPEGEPNHARDPIEVYTTRPDTLFGASFIALAPDHPLTKAIAEHRPDVADFIKTCAQTGTSEADIEKAEKLGIDLGVRVQHPFDETKTLPVWSANFVLSTYGSGAIFGCPAHDQRDLDFARKYDLPVTPVVKPDDAPTIEIGTEAYTGPGRAFNSGFLDGLEVEEAKAAAIARVEAQGQGKGATIYRLRDWGVSRQRYWGCPIPIVHCPSCGVVEVPADQLPVVLPDDVTFDVPGNPLDRHPTWKHVKCPSCGTDATRETDTLDTFVDSSWYFARFTDPTAAEPVNTEAANRWLAVDQYIGGVEHAVLHLLYARFITRALSDAGMLAVKEPFAGLFTQGMVVHETYRRADGAWVEPTDVELTNDAGKRSAKQISTGEALVIGDIEKMSKSKKNVVAPAEILESHGVDAGRLFVLSDSPPERDVQWTPGGVEGASRFVQRVWTLFDSYDASETGSADKDAALLKETHKAIKAVSEGVEGFRFNSAIAKLYAFVATIRDFEGASGAARKEALSALARLVAPFTPHVAEEGWTRLGEAGMVLDAPWPVYDPALAADDEVVLPIQINGKRRGEVRMPRGADPKAVEAEALANAAVVAYLEANAQSIRKVIVVPDRIVNLVAG</sequence>
<protein>
    <recommendedName>
        <fullName evidence="9">Leucine--tRNA ligase</fullName>
        <ecNumber evidence="9">6.1.1.4</ecNumber>
    </recommendedName>
    <alternativeName>
        <fullName evidence="9">Leucyl-tRNA synthetase</fullName>
        <shortName evidence="9">LeuRS</shortName>
    </alternativeName>
</protein>
<dbReference type="InterPro" id="IPR015413">
    <property type="entry name" value="Methionyl/Leucyl_tRNA_Synth"/>
</dbReference>
<evidence type="ECO:0000259" key="13">
    <source>
        <dbReference type="Pfam" id="PF08264"/>
    </source>
</evidence>
<proteinExistence type="inferred from homology"/>
<dbReference type="NCBIfam" id="TIGR00396">
    <property type="entry name" value="leuS_bact"/>
    <property type="match status" value="1"/>
</dbReference>
<dbReference type="SUPFAM" id="SSF50677">
    <property type="entry name" value="ValRS/IleRS/LeuRS editing domain"/>
    <property type="match status" value="1"/>
</dbReference>
<accession>A0ABW0FXA6</accession>
<dbReference type="InterPro" id="IPR025709">
    <property type="entry name" value="Leu_tRNA-synth_edit"/>
</dbReference>
<evidence type="ECO:0000256" key="7">
    <source>
        <dbReference type="ARBA" id="ARBA00023146"/>
    </source>
</evidence>
<dbReference type="InterPro" id="IPR002300">
    <property type="entry name" value="aa-tRNA-synth_Ia"/>
</dbReference>
<keyword evidence="2 9" id="KW-0963">Cytoplasm</keyword>
<comment type="subcellular location">
    <subcellularLocation>
        <location evidence="9">Cytoplasm</location>
    </subcellularLocation>
</comment>
<dbReference type="InterPro" id="IPR009008">
    <property type="entry name" value="Val/Leu/Ile-tRNA-synth_edit"/>
</dbReference>
<evidence type="ECO:0000256" key="11">
    <source>
        <dbReference type="SAM" id="MobiDB-lite"/>
    </source>
</evidence>
<dbReference type="Pfam" id="PF13603">
    <property type="entry name" value="tRNA-synt_1_2"/>
    <property type="match status" value="1"/>
</dbReference>
<evidence type="ECO:0000259" key="14">
    <source>
        <dbReference type="Pfam" id="PF09334"/>
    </source>
</evidence>
<evidence type="ECO:0000256" key="9">
    <source>
        <dbReference type="HAMAP-Rule" id="MF_00049"/>
    </source>
</evidence>
<dbReference type="SUPFAM" id="SSF52374">
    <property type="entry name" value="Nucleotidylyl transferase"/>
    <property type="match status" value="1"/>
</dbReference>
<dbReference type="Gene3D" id="1.10.730.10">
    <property type="entry name" value="Isoleucyl-tRNA Synthetase, Domain 1"/>
    <property type="match status" value="2"/>
</dbReference>
<feature type="short sequence motif" description="'KMSKS' region" evidence="9">
    <location>
        <begin position="633"/>
        <end position="637"/>
    </location>
</feature>
<dbReference type="InterPro" id="IPR001412">
    <property type="entry name" value="aa-tRNA-synth_I_CS"/>
</dbReference>
<keyword evidence="5 9" id="KW-0067">ATP-binding</keyword>
<dbReference type="HAMAP" id="MF_00049_B">
    <property type="entry name" value="Leu_tRNA_synth_B"/>
    <property type="match status" value="1"/>
</dbReference>
<keyword evidence="3 9" id="KW-0436">Ligase</keyword>
<dbReference type="RefSeq" id="WP_374037847.1">
    <property type="nucleotide sequence ID" value="NZ_CP169082.1"/>
</dbReference>
<feature type="region of interest" description="Disordered" evidence="11">
    <location>
        <begin position="1"/>
        <end position="20"/>
    </location>
</feature>
<evidence type="ECO:0000256" key="5">
    <source>
        <dbReference type="ARBA" id="ARBA00022840"/>
    </source>
</evidence>
<dbReference type="InterPro" id="IPR002302">
    <property type="entry name" value="Leu-tRNA-ligase"/>
</dbReference>
<feature type="binding site" evidence="9">
    <location>
        <position position="636"/>
    </location>
    <ligand>
        <name>ATP</name>
        <dbReference type="ChEBI" id="CHEBI:30616"/>
    </ligand>
</feature>
<dbReference type="Pfam" id="PF00133">
    <property type="entry name" value="tRNA-synt_1"/>
    <property type="match status" value="2"/>
</dbReference>
<dbReference type="GO" id="GO:0004823">
    <property type="term" value="F:leucine-tRNA ligase activity"/>
    <property type="evidence" value="ECO:0007669"/>
    <property type="project" value="UniProtKB-EC"/>
</dbReference>
<evidence type="ECO:0000256" key="2">
    <source>
        <dbReference type="ARBA" id="ARBA00022490"/>
    </source>
</evidence>
<dbReference type="Pfam" id="PF08264">
    <property type="entry name" value="Anticodon_1"/>
    <property type="match status" value="1"/>
</dbReference>
<dbReference type="Proteomes" id="UP001596152">
    <property type="component" value="Unassembled WGS sequence"/>
</dbReference>
<feature type="domain" description="Leucyl-tRNA synthetase editing" evidence="15">
    <location>
        <begin position="223"/>
        <end position="420"/>
    </location>
</feature>
<evidence type="ECO:0000256" key="3">
    <source>
        <dbReference type="ARBA" id="ARBA00022598"/>
    </source>
</evidence>
<dbReference type="PANTHER" id="PTHR43740">
    <property type="entry name" value="LEUCYL-TRNA SYNTHETASE"/>
    <property type="match status" value="1"/>
</dbReference>
<dbReference type="Pfam" id="PF09334">
    <property type="entry name" value="tRNA-synt_1g"/>
    <property type="match status" value="1"/>
</dbReference>
<evidence type="ECO:0000256" key="1">
    <source>
        <dbReference type="ARBA" id="ARBA00005594"/>
    </source>
</evidence>
<dbReference type="Gene3D" id="3.40.50.620">
    <property type="entry name" value="HUPs"/>
    <property type="match status" value="2"/>
</dbReference>
<dbReference type="CDD" id="cd07958">
    <property type="entry name" value="Anticodon_Ia_Leu_BEm"/>
    <property type="match status" value="1"/>
</dbReference>
<evidence type="ECO:0000313" key="17">
    <source>
        <dbReference type="Proteomes" id="UP001596152"/>
    </source>
</evidence>
<name>A0ABW0FXA6_9CAUL</name>
<dbReference type="PROSITE" id="PS00178">
    <property type="entry name" value="AA_TRNA_LIGASE_I"/>
    <property type="match status" value="1"/>
</dbReference>
<dbReference type="Gene3D" id="3.10.20.590">
    <property type="match status" value="1"/>
</dbReference>
<dbReference type="PRINTS" id="PR00985">
    <property type="entry name" value="TRNASYNTHLEU"/>
</dbReference>
<evidence type="ECO:0000259" key="12">
    <source>
        <dbReference type="Pfam" id="PF00133"/>
    </source>
</evidence>
<evidence type="ECO:0000256" key="4">
    <source>
        <dbReference type="ARBA" id="ARBA00022741"/>
    </source>
</evidence>
<dbReference type="SUPFAM" id="SSF47323">
    <property type="entry name" value="Anticodon-binding domain of a subclass of class I aminoacyl-tRNA synthetases"/>
    <property type="match status" value="1"/>
</dbReference>
<feature type="domain" description="Aminoacyl-tRNA synthetase class Ia" evidence="12">
    <location>
        <begin position="434"/>
        <end position="592"/>
    </location>
</feature>
<evidence type="ECO:0000256" key="6">
    <source>
        <dbReference type="ARBA" id="ARBA00022917"/>
    </source>
</evidence>
<feature type="short sequence motif" description="'HIGH' region" evidence="9">
    <location>
        <begin position="44"/>
        <end position="54"/>
    </location>
</feature>
<evidence type="ECO:0000259" key="15">
    <source>
        <dbReference type="Pfam" id="PF13603"/>
    </source>
</evidence>
<comment type="caution">
    <text evidence="16">The sequence shown here is derived from an EMBL/GenBank/DDBJ whole genome shotgun (WGS) entry which is preliminary data.</text>
</comment>
<evidence type="ECO:0000256" key="8">
    <source>
        <dbReference type="ARBA" id="ARBA00047469"/>
    </source>
</evidence>
<dbReference type="PANTHER" id="PTHR43740:SF2">
    <property type="entry name" value="LEUCINE--TRNA LIGASE, MITOCHONDRIAL"/>
    <property type="match status" value="1"/>
</dbReference>
<feature type="domain" description="Methionyl/Leucyl tRNA synthetase" evidence="14">
    <location>
        <begin position="39"/>
        <end position="173"/>
    </location>
</feature>
<comment type="similarity">
    <text evidence="1 9 10">Belongs to the class-I aminoacyl-tRNA synthetase family.</text>
</comment>
<keyword evidence="4 9" id="KW-0547">Nucleotide-binding</keyword>
<evidence type="ECO:0000256" key="10">
    <source>
        <dbReference type="RuleBase" id="RU363035"/>
    </source>
</evidence>
<evidence type="ECO:0000313" key="16">
    <source>
        <dbReference type="EMBL" id="MFC5345796.1"/>
    </source>
</evidence>
<dbReference type="CDD" id="cd00812">
    <property type="entry name" value="LeuRS_core"/>
    <property type="match status" value="1"/>
</dbReference>
<reference evidence="17" key="1">
    <citation type="journal article" date="2019" name="Int. J. Syst. Evol. Microbiol.">
        <title>The Global Catalogue of Microorganisms (GCM) 10K type strain sequencing project: providing services to taxonomists for standard genome sequencing and annotation.</title>
        <authorList>
            <consortium name="The Broad Institute Genomics Platform"/>
            <consortium name="The Broad Institute Genome Sequencing Center for Infectious Disease"/>
            <person name="Wu L."/>
            <person name="Ma J."/>
        </authorList>
    </citation>
    <scope>NUCLEOTIDE SEQUENCE [LARGE SCALE GENOMIC DNA]</scope>
    <source>
        <strain evidence="17">JCM 12125</strain>
    </source>
</reference>
<keyword evidence="17" id="KW-1185">Reference proteome</keyword>
<dbReference type="EMBL" id="JBHSLF010000053">
    <property type="protein sequence ID" value="MFC5345796.1"/>
    <property type="molecule type" value="Genomic_DNA"/>
</dbReference>
<dbReference type="InterPro" id="IPR013155">
    <property type="entry name" value="M/V/L/I-tRNA-synth_anticd-bd"/>
</dbReference>
<gene>
    <name evidence="9 16" type="primary">leuS</name>
    <name evidence="16" type="ORF">ACFPIE_17915</name>
</gene>
<dbReference type="EC" id="6.1.1.4" evidence="9"/>
<dbReference type="InterPro" id="IPR014729">
    <property type="entry name" value="Rossmann-like_a/b/a_fold"/>
</dbReference>
<organism evidence="16 17">
    <name type="scientific">Brevundimonas staleyi</name>
    <dbReference type="NCBI Taxonomy" id="74326"/>
    <lineage>
        <taxon>Bacteria</taxon>
        <taxon>Pseudomonadati</taxon>
        <taxon>Pseudomonadota</taxon>
        <taxon>Alphaproteobacteria</taxon>
        <taxon>Caulobacterales</taxon>
        <taxon>Caulobacteraceae</taxon>
        <taxon>Brevundimonas</taxon>
    </lineage>
</organism>
<keyword evidence="7 9" id="KW-0030">Aminoacyl-tRNA synthetase</keyword>
<keyword evidence="6 9" id="KW-0648">Protein biosynthesis</keyword>